<reference evidence="2 3" key="1">
    <citation type="journal article" date="2019" name="Sci. Rep.">
        <title>A high-quality genome of Eragrostis curvula grass provides insights into Poaceae evolution and supports new strategies to enhance forage quality.</title>
        <authorList>
            <person name="Carballo J."/>
            <person name="Santos B.A.C.M."/>
            <person name="Zappacosta D."/>
            <person name="Garbus I."/>
            <person name="Selva J.P."/>
            <person name="Gallo C.A."/>
            <person name="Diaz A."/>
            <person name="Albertini E."/>
            <person name="Caccamo M."/>
            <person name="Echenique V."/>
        </authorList>
    </citation>
    <scope>NUCLEOTIDE SEQUENCE [LARGE SCALE GENOMIC DNA]</scope>
    <source>
        <strain evidence="3">cv. Victoria</strain>
        <tissue evidence="2">Leaf</tissue>
    </source>
</reference>
<dbReference type="EMBL" id="RWGY01000013">
    <property type="protein sequence ID" value="TVU26437.1"/>
    <property type="molecule type" value="Genomic_DNA"/>
</dbReference>
<dbReference type="Gramene" id="TVU26437">
    <property type="protein sequence ID" value="TVU26437"/>
    <property type="gene ID" value="EJB05_28984"/>
</dbReference>
<comment type="caution">
    <text evidence="2">The sequence shown here is derived from an EMBL/GenBank/DDBJ whole genome shotgun (WGS) entry which is preliminary data.</text>
</comment>
<dbReference type="InterPro" id="IPR001810">
    <property type="entry name" value="F-box_dom"/>
</dbReference>
<dbReference type="Pfam" id="PF00646">
    <property type="entry name" value="F-box"/>
    <property type="match status" value="1"/>
</dbReference>
<dbReference type="CDD" id="cd22160">
    <property type="entry name" value="F-box_AtFBL13-like"/>
    <property type="match status" value="1"/>
</dbReference>
<accession>A0A5J9UTI4</accession>
<keyword evidence="3" id="KW-1185">Reference proteome</keyword>
<protein>
    <recommendedName>
        <fullName evidence="1">F-box domain-containing protein</fullName>
    </recommendedName>
</protein>
<dbReference type="SUPFAM" id="SSF81383">
    <property type="entry name" value="F-box domain"/>
    <property type="match status" value="1"/>
</dbReference>
<dbReference type="AlphaFoldDB" id="A0A5J9UTI4"/>
<proteinExistence type="predicted"/>
<dbReference type="PANTHER" id="PTHR34223">
    <property type="entry name" value="OS11G0201299 PROTEIN"/>
    <property type="match status" value="1"/>
</dbReference>
<dbReference type="Proteomes" id="UP000324897">
    <property type="component" value="Chromosome 2"/>
</dbReference>
<sequence>MPPGRTERNVKEQHEASGIEALPDGVLEHILGLLPAEEAVRTCVLARRWRHRWKTAAALRIVSTDGQFLGPEDKLREFMDRLLVARGGAPLELCELRLGDFYTVLEDEGVLSRVDHWFLACCWVQCSGSQAPDPRQQIPEVGEPACGLPAPHKARALWSLNIKWNWKDVVKVKCEIVVKVLRFLHVSDICFRYY</sequence>
<feature type="non-terminal residue" evidence="2">
    <location>
        <position position="1"/>
    </location>
</feature>
<feature type="domain" description="F-box" evidence="1">
    <location>
        <begin position="20"/>
        <end position="54"/>
    </location>
</feature>
<dbReference type="InterPro" id="IPR053197">
    <property type="entry name" value="F-box_SCFL_complex_component"/>
</dbReference>
<organism evidence="2 3">
    <name type="scientific">Eragrostis curvula</name>
    <name type="common">weeping love grass</name>
    <dbReference type="NCBI Taxonomy" id="38414"/>
    <lineage>
        <taxon>Eukaryota</taxon>
        <taxon>Viridiplantae</taxon>
        <taxon>Streptophyta</taxon>
        <taxon>Embryophyta</taxon>
        <taxon>Tracheophyta</taxon>
        <taxon>Spermatophyta</taxon>
        <taxon>Magnoliopsida</taxon>
        <taxon>Liliopsida</taxon>
        <taxon>Poales</taxon>
        <taxon>Poaceae</taxon>
        <taxon>PACMAD clade</taxon>
        <taxon>Chloridoideae</taxon>
        <taxon>Eragrostideae</taxon>
        <taxon>Eragrostidinae</taxon>
        <taxon>Eragrostis</taxon>
    </lineage>
</organism>
<dbReference type="OrthoDB" id="692490at2759"/>
<evidence type="ECO:0000313" key="2">
    <source>
        <dbReference type="EMBL" id="TVU26437.1"/>
    </source>
</evidence>
<evidence type="ECO:0000259" key="1">
    <source>
        <dbReference type="Pfam" id="PF00646"/>
    </source>
</evidence>
<name>A0A5J9UTI4_9POAL</name>
<gene>
    <name evidence="2" type="ORF">EJB05_28984</name>
</gene>
<dbReference type="InterPro" id="IPR053781">
    <property type="entry name" value="F-box_AtFBL13-like"/>
</dbReference>
<dbReference type="InterPro" id="IPR036047">
    <property type="entry name" value="F-box-like_dom_sf"/>
</dbReference>
<evidence type="ECO:0000313" key="3">
    <source>
        <dbReference type="Proteomes" id="UP000324897"/>
    </source>
</evidence>
<dbReference type="PANTHER" id="PTHR34223:SF107">
    <property type="entry name" value="F-BOX DOMAIN-CONTAINING PROTEIN"/>
    <property type="match status" value="1"/>
</dbReference>